<name>A0A6N7PTJ8_9BACT</name>
<protein>
    <submittedName>
        <fullName evidence="3">Fatty acid desaturase</fullName>
    </submittedName>
</protein>
<organism evidence="3 4">
    <name type="scientific">Polyangium spumosum</name>
    <dbReference type="NCBI Taxonomy" id="889282"/>
    <lineage>
        <taxon>Bacteria</taxon>
        <taxon>Pseudomonadati</taxon>
        <taxon>Myxococcota</taxon>
        <taxon>Polyangia</taxon>
        <taxon>Polyangiales</taxon>
        <taxon>Polyangiaceae</taxon>
        <taxon>Polyangium</taxon>
    </lineage>
</organism>
<sequence>MQGNELVAVTRPFAIEDRARSIYHVASTFAVLALATAVAAAAPWRSLRIFGSVLEGLVIVRAFILAHDFQHGALLRKSKVGSVIFGLYGALVLTPPRVWRQTHNYHHAHTAKIVGAQIGSYPVMTVEMWKRAPRSKRIAYAIARHPLTILFGYLTIFLGGMCVSAFLRNPRENWDSAAAFVLHAGLVATITYFFGWEMTLLVLVGPLFIACALGSYLFYAQHNFPGVHMQPRQTWTFARAAVESSSFMRCGPIMSYFTGDIGYHHVHHLNAAIPFYRLREAMAAIPELQVEPQTSLSPRDVLHCFSLKLWDPQAGKMVPFPKDAPPPQEVAEAA</sequence>
<evidence type="ECO:0000259" key="2">
    <source>
        <dbReference type="Pfam" id="PF00487"/>
    </source>
</evidence>
<gene>
    <name evidence="3" type="ORF">GF068_16000</name>
</gene>
<feature type="transmembrane region" description="Helical" evidence="1">
    <location>
        <begin position="78"/>
        <end position="95"/>
    </location>
</feature>
<dbReference type="GO" id="GO:0016020">
    <property type="term" value="C:membrane"/>
    <property type="evidence" value="ECO:0007669"/>
    <property type="project" value="TreeGrafter"/>
</dbReference>
<keyword evidence="1" id="KW-0472">Membrane</keyword>
<feature type="transmembrane region" description="Helical" evidence="1">
    <location>
        <begin position="21"/>
        <end position="41"/>
    </location>
</feature>
<dbReference type="RefSeq" id="WP_153820240.1">
    <property type="nucleotide sequence ID" value="NZ_WJIE01000004.1"/>
</dbReference>
<keyword evidence="4" id="KW-1185">Reference proteome</keyword>
<evidence type="ECO:0000313" key="4">
    <source>
        <dbReference type="Proteomes" id="UP000440224"/>
    </source>
</evidence>
<dbReference type="AlphaFoldDB" id="A0A6N7PTJ8"/>
<dbReference type="GO" id="GO:0016717">
    <property type="term" value="F:oxidoreductase activity, acting on paired donors, with oxidation of a pair of donors resulting in the reduction of molecular oxygen to two molecules of water"/>
    <property type="evidence" value="ECO:0007669"/>
    <property type="project" value="TreeGrafter"/>
</dbReference>
<comment type="caution">
    <text evidence="3">The sequence shown here is derived from an EMBL/GenBank/DDBJ whole genome shotgun (WGS) entry which is preliminary data.</text>
</comment>
<feature type="domain" description="Fatty acid desaturase" evidence="2">
    <location>
        <begin position="53"/>
        <end position="287"/>
    </location>
</feature>
<dbReference type="OrthoDB" id="9769653at2"/>
<dbReference type="PANTHER" id="PTHR19353">
    <property type="entry name" value="FATTY ACID DESATURASE 2"/>
    <property type="match status" value="1"/>
</dbReference>
<accession>A0A6N7PTJ8</accession>
<proteinExistence type="predicted"/>
<feature type="transmembrane region" description="Helical" evidence="1">
    <location>
        <begin position="174"/>
        <end position="194"/>
    </location>
</feature>
<dbReference type="Pfam" id="PF00487">
    <property type="entry name" value="FA_desaturase"/>
    <property type="match status" value="1"/>
</dbReference>
<reference evidence="3 4" key="1">
    <citation type="submission" date="2019-10" db="EMBL/GenBank/DDBJ databases">
        <title>A soil myxobacterium in the family Polyangiaceae.</title>
        <authorList>
            <person name="Li Y."/>
            <person name="Wang J."/>
        </authorList>
    </citation>
    <scope>NUCLEOTIDE SEQUENCE [LARGE SCALE GENOMIC DNA]</scope>
    <source>
        <strain evidence="3 4">DSM 14734</strain>
    </source>
</reference>
<dbReference type="EMBL" id="WJIE01000004">
    <property type="protein sequence ID" value="MRG93404.1"/>
    <property type="molecule type" value="Genomic_DNA"/>
</dbReference>
<keyword evidence="1" id="KW-0812">Transmembrane</keyword>
<dbReference type="GO" id="GO:0006629">
    <property type="term" value="P:lipid metabolic process"/>
    <property type="evidence" value="ECO:0007669"/>
    <property type="project" value="InterPro"/>
</dbReference>
<dbReference type="InterPro" id="IPR012171">
    <property type="entry name" value="Fatty_acid_desaturase"/>
</dbReference>
<evidence type="ECO:0000256" key="1">
    <source>
        <dbReference type="SAM" id="Phobius"/>
    </source>
</evidence>
<dbReference type="PANTHER" id="PTHR19353:SF73">
    <property type="entry name" value="FATTY ACID DESATURASE"/>
    <property type="match status" value="1"/>
</dbReference>
<evidence type="ECO:0000313" key="3">
    <source>
        <dbReference type="EMBL" id="MRG93404.1"/>
    </source>
</evidence>
<keyword evidence="1" id="KW-1133">Transmembrane helix</keyword>
<feature type="transmembrane region" description="Helical" evidence="1">
    <location>
        <begin position="200"/>
        <end position="219"/>
    </location>
</feature>
<dbReference type="InterPro" id="IPR005804">
    <property type="entry name" value="FA_desaturase_dom"/>
</dbReference>
<dbReference type="Proteomes" id="UP000440224">
    <property type="component" value="Unassembled WGS sequence"/>
</dbReference>
<feature type="transmembrane region" description="Helical" evidence="1">
    <location>
        <begin position="147"/>
        <end position="167"/>
    </location>
</feature>